<accession>J0WY49</accession>
<protein>
    <recommendedName>
        <fullName evidence="4">DUF3072 domain-containing protein</fullName>
    </recommendedName>
</protein>
<feature type="region of interest" description="Disordered" evidence="1">
    <location>
        <begin position="16"/>
        <end position="36"/>
    </location>
</feature>
<feature type="compositionally biased region" description="Basic and acidic residues" evidence="1">
    <location>
        <begin position="66"/>
        <end position="80"/>
    </location>
</feature>
<dbReference type="KEGG" id="adl:AURDEDRAFT_115701"/>
<dbReference type="AlphaFoldDB" id="J0WY49"/>
<reference evidence="3" key="1">
    <citation type="journal article" date="2012" name="Science">
        <title>The Paleozoic origin of enzymatic lignin decomposition reconstructed from 31 fungal genomes.</title>
        <authorList>
            <person name="Floudas D."/>
            <person name="Binder M."/>
            <person name="Riley R."/>
            <person name="Barry K."/>
            <person name="Blanchette R.A."/>
            <person name="Henrissat B."/>
            <person name="Martinez A.T."/>
            <person name="Otillar R."/>
            <person name="Spatafora J.W."/>
            <person name="Yadav J.S."/>
            <person name="Aerts A."/>
            <person name="Benoit I."/>
            <person name="Boyd A."/>
            <person name="Carlson A."/>
            <person name="Copeland A."/>
            <person name="Coutinho P.M."/>
            <person name="de Vries R.P."/>
            <person name="Ferreira P."/>
            <person name="Findley K."/>
            <person name="Foster B."/>
            <person name="Gaskell J."/>
            <person name="Glotzer D."/>
            <person name="Gorecki P."/>
            <person name="Heitman J."/>
            <person name="Hesse C."/>
            <person name="Hori C."/>
            <person name="Igarashi K."/>
            <person name="Jurgens J.A."/>
            <person name="Kallen N."/>
            <person name="Kersten P."/>
            <person name="Kohler A."/>
            <person name="Kuees U."/>
            <person name="Kumar T.K.A."/>
            <person name="Kuo A."/>
            <person name="LaButti K."/>
            <person name="Larrondo L.F."/>
            <person name="Lindquist E."/>
            <person name="Ling A."/>
            <person name="Lombard V."/>
            <person name="Lucas S."/>
            <person name="Lundell T."/>
            <person name="Martin R."/>
            <person name="McLaughlin D.J."/>
            <person name="Morgenstern I."/>
            <person name="Morin E."/>
            <person name="Murat C."/>
            <person name="Nagy L.G."/>
            <person name="Nolan M."/>
            <person name="Ohm R.A."/>
            <person name="Patyshakuliyeva A."/>
            <person name="Rokas A."/>
            <person name="Ruiz-Duenas F.J."/>
            <person name="Sabat G."/>
            <person name="Salamov A."/>
            <person name="Samejima M."/>
            <person name="Schmutz J."/>
            <person name="Slot J.C."/>
            <person name="St John F."/>
            <person name="Stenlid J."/>
            <person name="Sun H."/>
            <person name="Sun S."/>
            <person name="Syed K."/>
            <person name="Tsang A."/>
            <person name="Wiebenga A."/>
            <person name="Young D."/>
            <person name="Pisabarro A."/>
            <person name="Eastwood D.C."/>
            <person name="Martin F."/>
            <person name="Cullen D."/>
            <person name="Grigoriev I.V."/>
            <person name="Hibbett D.S."/>
        </authorList>
    </citation>
    <scope>NUCLEOTIDE SEQUENCE [LARGE SCALE GENOMIC DNA]</scope>
    <source>
        <strain evidence="3">TFB10046</strain>
    </source>
</reference>
<dbReference type="Pfam" id="PF11272">
    <property type="entry name" value="DUF3072"/>
    <property type="match status" value="1"/>
</dbReference>
<dbReference type="InterPro" id="IPR021425">
    <property type="entry name" value="DUF3072"/>
</dbReference>
<sequence>MLSSWAARFIACQGSSQTNASETIRNPDEWTTGGDPATKKQKAYIAVLEERAGGPVHGLDGATKAEASERIEELRGRTGE</sequence>
<dbReference type="OrthoDB" id="2751476at2759"/>
<evidence type="ECO:0000313" key="3">
    <source>
        <dbReference type="Proteomes" id="UP000006514"/>
    </source>
</evidence>
<dbReference type="InParanoid" id="J0WY49"/>
<feature type="region of interest" description="Disordered" evidence="1">
    <location>
        <begin position="55"/>
        <end position="80"/>
    </location>
</feature>
<proteinExistence type="predicted"/>
<dbReference type="Proteomes" id="UP000006514">
    <property type="component" value="Unassembled WGS sequence"/>
</dbReference>
<dbReference type="EMBL" id="JH687798">
    <property type="protein sequence ID" value="EJD40829.1"/>
    <property type="molecule type" value="Genomic_DNA"/>
</dbReference>
<evidence type="ECO:0000256" key="1">
    <source>
        <dbReference type="SAM" id="MobiDB-lite"/>
    </source>
</evidence>
<evidence type="ECO:0000313" key="2">
    <source>
        <dbReference type="EMBL" id="EJD40829.1"/>
    </source>
</evidence>
<keyword evidence="3" id="KW-1185">Reference proteome</keyword>
<evidence type="ECO:0008006" key="4">
    <source>
        <dbReference type="Google" id="ProtNLM"/>
    </source>
</evidence>
<name>J0WY49_AURST</name>
<gene>
    <name evidence="2" type="ORF">AURDEDRAFT_115701</name>
</gene>
<organism evidence="2 3">
    <name type="scientific">Auricularia subglabra (strain TFB-10046 / SS5)</name>
    <name type="common">White-rot fungus</name>
    <name type="synonym">Auricularia delicata (strain TFB10046)</name>
    <dbReference type="NCBI Taxonomy" id="717982"/>
    <lineage>
        <taxon>Eukaryota</taxon>
        <taxon>Fungi</taxon>
        <taxon>Dikarya</taxon>
        <taxon>Basidiomycota</taxon>
        <taxon>Agaricomycotina</taxon>
        <taxon>Agaricomycetes</taxon>
        <taxon>Auriculariales</taxon>
        <taxon>Auriculariaceae</taxon>
        <taxon>Auricularia</taxon>
    </lineage>
</organism>